<reference evidence="3" key="1">
    <citation type="submission" date="2023-07" db="EMBL/GenBank/DDBJ databases">
        <title>Cedecea davisae an AmpC producer and its therapeutic implications.</title>
        <authorList>
            <person name="Notter J."/>
        </authorList>
    </citation>
    <scope>NUCLEOTIDE SEQUENCE [LARGE SCALE GENOMIC DNA]</scope>
    <source>
        <strain evidence="3">1</strain>
    </source>
</reference>
<comment type="caution">
    <text evidence="2">The sequence shown here is derived from an EMBL/GenBank/DDBJ whole genome shotgun (WGS) entry which is preliminary data.</text>
</comment>
<keyword evidence="3" id="KW-1185">Reference proteome</keyword>
<name>A0ABS6DMU8_9ENTR</name>
<dbReference type="RefSeq" id="WP_216377243.1">
    <property type="nucleotide sequence ID" value="NZ_JAGRYT010000038.1"/>
</dbReference>
<keyword evidence="2" id="KW-0238">DNA-binding</keyword>
<evidence type="ECO:0000313" key="2">
    <source>
        <dbReference type="EMBL" id="MBU4684549.1"/>
    </source>
</evidence>
<evidence type="ECO:0000313" key="3">
    <source>
        <dbReference type="Proteomes" id="UP000686327"/>
    </source>
</evidence>
<dbReference type="InterPro" id="IPR018640">
    <property type="entry name" value="DUF2063"/>
</dbReference>
<gene>
    <name evidence="2" type="ORF">KC222_21370</name>
</gene>
<proteinExistence type="predicted"/>
<protein>
    <submittedName>
        <fullName evidence="2">DNA-binding domain-containing protein</fullName>
    </submittedName>
</protein>
<feature type="domain" description="Putative DNA-binding" evidence="1">
    <location>
        <begin position="8"/>
        <end position="93"/>
    </location>
</feature>
<sequence>MNTALSRYHRAFIGAIYGEDSPELAHLLSQPGFAVYRNGVLKACIDALEANFPSVASLTGSEFFREMARSYALEQQPTEGELIRYGKTFPAFVEAYPAAGELPYLSAVAQLDWLWLEVFCAQDSPPLDTNALAHLSTDELAMRKLKLRDGVRWQWHPTLPAFTLWQFNRYGLEAPENIDWRAEGALLVRQQRQIVAGPLSRGGAVFLSACHLGASLQQASERALLAESELPLGTFFSHLLHSGVFAAPER</sequence>
<dbReference type="Pfam" id="PF09836">
    <property type="entry name" value="DUF2063"/>
    <property type="match status" value="1"/>
</dbReference>
<dbReference type="EMBL" id="JAGRYU010000035">
    <property type="protein sequence ID" value="MBU4684549.1"/>
    <property type="molecule type" value="Genomic_DNA"/>
</dbReference>
<organism evidence="2 3">
    <name type="scientific">Cedecea davisae</name>
    <dbReference type="NCBI Taxonomy" id="158484"/>
    <lineage>
        <taxon>Bacteria</taxon>
        <taxon>Pseudomonadati</taxon>
        <taxon>Pseudomonadota</taxon>
        <taxon>Gammaproteobacteria</taxon>
        <taxon>Enterobacterales</taxon>
        <taxon>Enterobacteriaceae</taxon>
        <taxon>Cedecea</taxon>
    </lineage>
</organism>
<dbReference type="GO" id="GO:0003677">
    <property type="term" value="F:DNA binding"/>
    <property type="evidence" value="ECO:0007669"/>
    <property type="project" value="UniProtKB-KW"/>
</dbReference>
<dbReference type="Proteomes" id="UP000686327">
    <property type="component" value="Unassembled WGS sequence"/>
</dbReference>
<accession>A0ABS6DMU8</accession>
<evidence type="ECO:0000259" key="1">
    <source>
        <dbReference type="Pfam" id="PF09836"/>
    </source>
</evidence>